<dbReference type="SUPFAM" id="SSF55073">
    <property type="entry name" value="Nucleotide cyclase"/>
    <property type="match status" value="1"/>
</dbReference>
<proteinExistence type="predicted"/>
<dbReference type="EC" id="2.7.7.65" evidence="2"/>
<keyword evidence="2" id="KW-0808">Transferase</keyword>
<keyword evidence="2" id="KW-0548">Nucleotidyltransferase</keyword>
<sequence length="147" mass="16769">MRNHQTFCLAILDLDLFKQVNDRYGHIVGDFVLKQFGKLLRQHFRSEDITMRWGGEEFVVGLYGADCQQGIDRLNNLLTIWRQQEFVSSASEAFNVTFSGGLVEWPKHGNSINLLYEGMDAALYQAKTMGRNRIVAAGEVNAHKFVK</sequence>
<dbReference type="GO" id="GO:0043709">
    <property type="term" value="P:cell adhesion involved in single-species biofilm formation"/>
    <property type="evidence" value="ECO:0007669"/>
    <property type="project" value="TreeGrafter"/>
</dbReference>
<dbReference type="PANTHER" id="PTHR45138">
    <property type="entry name" value="REGULATORY COMPONENTS OF SENSORY TRANSDUCTION SYSTEM"/>
    <property type="match status" value="1"/>
</dbReference>
<dbReference type="SMART" id="SM00267">
    <property type="entry name" value="GGDEF"/>
    <property type="match status" value="1"/>
</dbReference>
<dbReference type="EMBL" id="VBTY01000005">
    <property type="protein sequence ID" value="MDG3493180.1"/>
    <property type="molecule type" value="Genomic_DNA"/>
</dbReference>
<dbReference type="InterPro" id="IPR000160">
    <property type="entry name" value="GGDEF_dom"/>
</dbReference>
<evidence type="ECO:0000259" key="1">
    <source>
        <dbReference type="PROSITE" id="PS50887"/>
    </source>
</evidence>
<dbReference type="GO" id="GO:0005886">
    <property type="term" value="C:plasma membrane"/>
    <property type="evidence" value="ECO:0007669"/>
    <property type="project" value="TreeGrafter"/>
</dbReference>
<feature type="domain" description="GGDEF" evidence="1">
    <location>
        <begin position="5"/>
        <end position="139"/>
    </location>
</feature>
<name>A0A9X4M619_9CYAN</name>
<dbReference type="InterPro" id="IPR043128">
    <property type="entry name" value="Rev_trsase/Diguanyl_cyclase"/>
</dbReference>
<dbReference type="Proteomes" id="UP001152872">
    <property type="component" value="Unassembled WGS sequence"/>
</dbReference>
<protein>
    <submittedName>
        <fullName evidence="2">GGDEF domain-containing protein</fullName>
        <ecNumber evidence="2">2.7.7.65</ecNumber>
    </submittedName>
</protein>
<dbReference type="Gene3D" id="3.30.70.270">
    <property type="match status" value="1"/>
</dbReference>
<dbReference type="PANTHER" id="PTHR45138:SF9">
    <property type="entry name" value="DIGUANYLATE CYCLASE DGCM-RELATED"/>
    <property type="match status" value="1"/>
</dbReference>
<dbReference type="CDD" id="cd01949">
    <property type="entry name" value="GGDEF"/>
    <property type="match status" value="1"/>
</dbReference>
<dbReference type="GO" id="GO:0052621">
    <property type="term" value="F:diguanylate cyclase activity"/>
    <property type="evidence" value="ECO:0007669"/>
    <property type="project" value="UniProtKB-EC"/>
</dbReference>
<dbReference type="GO" id="GO:1902201">
    <property type="term" value="P:negative regulation of bacterial-type flagellum-dependent cell motility"/>
    <property type="evidence" value="ECO:0007669"/>
    <property type="project" value="TreeGrafter"/>
</dbReference>
<dbReference type="InterPro" id="IPR050469">
    <property type="entry name" value="Diguanylate_Cyclase"/>
</dbReference>
<evidence type="ECO:0000313" key="2">
    <source>
        <dbReference type="EMBL" id="MDG3493180.1"/>
    </source>
</evidence>
<dbReference type="PROSITE" id="PS50887">
    <property type="entry name" value="GGDEF"/>
    <property type="match status" value="1"/>
</dbReference>
<dbReference type="InterPro" id="IPR029787">
    <property type="entry name" value="Nucleotide_cyclase"/>
</dbReference>
<organism evidence="2 3">
    <name type="scientific">Pseudanabaena catenata USMAC16</name>
    <dbReference type="NCBI Taxonomy" id="1855837"/>
    <lineage>
        <taxon>Bacteria</taxon>
        <taxon>Bacillati</taxon>
        <taxon>Cyanobacteriota</taxon>
        <taxon>Cyanophyceae</taxon>
        <taxon>Pseudanabaenales</taxon>
        <taxon>Pseudanabaenaceae</taxon>
        <taxon>Pseudanabaena</taxon>
    </lineage>
</organism>
<reference evidence="2" key="1">
    <citation type="submission" date="2019-05" db="EMBL/GenBank/DDBJ databases">
        <title>Whole genome sequencing of Pseudanabaena catenata USMAC16.</title>
        <authorList>
            <person name="Khan Z."/>
            <person name="Omar W.M."/>
            <person name="Convey P."/>
            <person name="Merican F."/>
            <person name="Najimudin N."/>
        </authorList>
    </citation>
    <scope>NUCLEOTIDE SEQUENCE</scope>
    <source>
        <strain evidence="2">USMAC16</strain>
    </source>
</reference>
<keyword evidence="3" id="KW-1185">Reference proteome</keyword>
<accession>A0A9X4M619</accession>
<gene>
    <name evidence="2" type="ORF">FEV09_01270</name>
</gene>
<dbReference type="NCBIfam" id="TIGR00254">
    <property type="entry name" value="GGDEF"/>
    <property type="match status" value="1"/>
</dbReference>
<dbReference type="AlphaFoldDB" id="A0A9X4M619"/>
<comment type="caution">
    <text evidence="2">The sequence shown here is derived from an EMBL/GenBank/DDBJ whole genome shotgun (WGS) entry which is preliminary data.</text>
</comment>
<evidence type="ECO:0000313" key="3">
    <source>
        <dbReference type="Proteomes" id="UP001152872"/>
    </source>
</evidence>
<dbReference type="RefSeq" id="WP_009625208.1">
    <property type="nucleotide sequence ID" value="NZ_VBTY01000005.1"/>
</dbReference>
<dbReference type="Pfam" id="PF00990">
    <property type="entry name" value="GGDEF"/>
    <property type="match status" value="1"/>
</dbReference>